<organism evidence="1 2">
    <name type="scientific">Escallonia herrerae</name>
    <dbReference type="NCBI Taxonomy" id="1293975"/>
    <lineage>
        <taxon>Eukaryota</taxon>
        <taxon>Viridiplantae</taxon>
        <taxon>Streptophyta</taxon>
        <taxon>Embryophyta</taxon>
        <taxon>Tracheophyta</taxon>
        <taxon>Spermatophyta</taxon>
        <taxon>Magnoliopsida</taxon>
        <taxon>eudicotyledons</taxon>
        <taxon>Gunneridae</taxon>
        <taxon>Pentapetalae</taxon>
        <taxon>asterids</taxon>
        <taxon>campanulids</taxon>
        <taxon>Escalloniales</taxon>
        <taxon>Escalloniaceae</taxon>
        <taxon>Escallonia</taxon>
    </lineage>
</organism>
<dbReference type="Proteomes" id="UP001188597">
    <property type="component" value="Unassembled WGS sequence"/>
</dbReference>
<protein>
    <submittedName>
        <fullName evidence="1">Uncharacterized protein</fullName>
    </submittedName>
</protein>
<evidence type="ECO:0000313" key="2">
    <source>
        <dbReference type="Proteomes" id="UP001188597"/>
    </source>
</evidence>
<sequence length="169" mass="18613">MENWRDSRNRVLGSLDRAHVELLGDMRLNVLWLQPVKQLVGVLREAEELELGLRVLSSCGFVKSLEMQLTLEFGVQSNGDSAWDSTCLTRDQLPLSLANPMAFGRRKIPDINPNRPTGAAALSEGNSAWDSTCVKWPPQNLFHSVKSSGCLSTLLTPLPIGLSFGLNLL</sequence>
<dbReference type="AlphaFoldDB" id="A0AA89BDK7"/>
<dbReference type="EMBL" id="JAVXUP010000077">
    <property type="protein sequence ID" value="KAK3039419.1"/>
    <property type="molecule type" value="Genomic_DNA"/>
</dbReference>
<gene>
    <name evidence="1" type="ORF">RJ639_027668</name>
</gene>
<proteinExistence type="predicted"/>
<name>A0AA89BDK7_9ASTE</name>
<keyword evidence="2" id="KW-1185">Reference proteome</keyword>
<evidence type="ECO:0000313" key="1">
    <source>
        <dbReference type="EMBL" id="KAK3039419.1"/>
    </source>
</evidence>
<accession>A0AA89BDK7</accession>
<reference evidence="1" key="1">
    <citation type="submission" date="2022-12" db="EMBL/GenBank/DDBJ databases">
        <title>Draft genome assemblies for two species of Escallonia (Escalloniales).</title>
        <authorList>
            <person name="Chanderbali A."/>
            <person name="Dervinis C."/>
            <person name="Anghel I."/>
            <person name="Soltis D."/>
            <person name="Soltis P."/>
            <person name="Zapata F."/>
        </authorList>
    </citation>
    <scope>NUCLEOTIDE SEQUENCE</scope>
    <source>
        <strain evidence="1">UCBG64.0493</strain>
        <tissue evidence="1">Leaf</tissue>
    </source>
</reference>
<comment type="caution">
    <text evidence="1">The sequence shown here is derived from an EMBL/GenBank/DDBJ whole genome shotgun (WGS) entry which is preliminary data.</text>
</comment>